<feature type="coiled-coil region" evidence="1">
    <location>
        <begin position="356"/>
        <end position="397"/>
    </location>
</feature>
<evidence type="ECO:0000313" key="5">
    <source>
        <dbReference type="Proteomes" id="UP000481153"/>
    </source>
</evidence>
<organism evidence="4 5">
    <name type="scientific">Aphanomyces euteiches</name>
    <dbReference type="NCBI Taxonomy" id="100861"/>
    <lineage>
        <taxon>Eukaryota</taxon>
        <taxon>Sar</taxon>
        <taxon>Stramenopiles</taxon>
        <taxon>Oomycota</taxon>
        <taxon>Saprolegniomycetes</taxon>
        <taxon>Saprolegniales</taxon>
        <taxon>Verrucalvaceae</taxon>
        <taxon>Aphanomyces</taxon>
    </lineage>
</organism>
<accession>A0A6G0XE17</accession>
<dbReference type="VEuPathDB" id="FungiDB:AeMF1_009290"/>
<feature type="domain" description="CAP-Gly" evidence="3">
    <location>
        <begin position="21"/>
        <end position="63"/>
    </location>
</feature>
<dbReference type="InterPro" id="IPR036859">
    <property type="entry name" value="CAP-Gly_dom_sf"/>
</dbReference>
<name>A0A6G0XE17_9STRA</name>
<dbReference type="PANTHER" id="PTHR18916">
    <property type="entry name" value="DYNACTIN 1-RELATED MICROTUBULE-BINDING"/>
    <property type="match status" value="1"/>
</dbReference>
<feature type="region of interest" description="Disordered" evidence="2">
    <location>
        <begin position="217"/>
        <end position="258"/>
    </location>
</feature>
<dbReference type="PROSITE" id="PS50245">
    <property type="entry name" value="CAP_GLY_2"/>
    <property type="match status" value="1"/>
</dbReference>
<keyword evidence="1" id="KW-0175">Coiled coil</keyword>
<dbReference type="SUPFAM" id="SSF74924">
    <property type="entry name" value="Cap-Gly domain"/>
    <property type="match status" value="1"/>
</dbReference>
<feature type="coiled-coil region" evidence="1">
    <location>
        <begin position="932"/>
        <end position="969"/>
    </location>
</feature>
<evidence type="ECO:0000259" key="3">
    <source>
        <dbReference type="PROSITE" id="PS50245"/>
    </source>
</evidence>
<comment type="caution">
    <text evidence="4">The sequence shown here is derived from an EMBL/GenBank/DDBJ whole genome shotgun (WGS) entry which is preliminary data.</text>
</comment>
<evidence type="ECO:0000256" key="1">
    <source>
        <dbReference type="SAM" id="Coils"/>
    </source>
</evidence>
<feature type="compositionally biased region" description="Low complexity" evidence="2">
    <location>
        <begin position="146"/>
        <end position="157"/>
    </location>
</feature>
<feature type="region of interest" description="Disordered" evidence="2">
    <location>
        <begin position="79"/>
        <end position="174"/>
    </location>
</feature>
<dbReference type="SMART" id="SM01052">
    <property type="entry name" value="CAP_GLY"/>
    <property type="match status" value="1"/>
</dbReference>
<dbReference type="InterPro" id="IPR000938">
    <property type="entry name" value="CAP-Gly_domain"/>
</dbReference>
<keyword evidence="5" id="KW-1185">Reference proteome</keyword>
<sequence length="1233" mass="136232">MEVGSRVTVAGGKSGVVRYIGTPEFAQGEWVGVELDGPDGKNDGQVNGVRYFTCEPLYGLFAKKSQVRLARISLGYGAANPLTTPPPAAPSSTSRLPQFKRTSSAASNIVPPSSSSTTSTTKSSIPRVESSPKLASPSVLRKSGAPTTPRTSVSSTSGVLSPKPVPAPIDTELSGELDRAKAKIESLEADIEAKEARIQELEATAAEAVAEAEAAKKSAEEAVAASANETEETSQEDEESTAEPAPVPPTSPREEYEAKLRSIRDEGIALAAKMRHDMEITKTRMEKQFEDKEAQMTEQIEKLESQLHALETECVALRARNTELIASEQSRAEEIAQWQVKVGTATRKTESAMAQVVELQDTVELLTLEKETLQMDKEIADERIEELEAQLEAANVNQTVAWTSQDVSTDVHEENAKLRLAVKAMHDRHAAEKADMSKKLKDLTRETQELGRYRDEVETTTTKYAVAQASIEELKEMLDMASAYESMVEALTEKNLSLGDQVADLKATVASLESLKEMSDEMEHQADLLAKELQNELAVSKQKVNELQASQAVAATALQDKDRTIQRFRDVVQRNRDEMSALREKLRMEAGELEAMKDSTQSIMSQSLQLRHALQAARASGLDAARFKLQAQEMRLEHAWWQQLVPTSILVDTDRRQIQIRKGLLRLGTKSQWLLDSMSSPLLQPSADAPSPEGSKPATRPVEAALASPLLNFRRMVHLTARQVDELTSDTKWQDFVSFLDSLGLSQVENLLDAVLSEWSRDGQLSLGTDSQPSASDRLTRAMTEWMRAVASKLETGSRTTTVSTVKLQLYALVYQLGLQCQVYQDAHELQQVIWQLHTRVNVEIGDLTVLEDEDSTAVASSSHALVEQLQVLVAYSQNVTSIAPFLERVKAWSKLVAKGAVTDILAPREDNETQDDADKAAKIVPLYELRAEQIRSELAQAANLMLAVEETTEMCHKLQARVKEMEKHESHSRIVIAKHEQEIARLEEAGRDHGAAVQKLHDQLETERQQFDQLLTEQHKKRATLEATNRTLRKQLRRSSDMNAKQLQSPTVVREVEEDVVAKQALVELQRQLQSLRTELALARLPTLPPSKAAVTSPTSPALSTCVQQVAALASRVVATSALPELVDLNRQDRGQQDAALVKLVNDCNDVRARVAETLQVEKWSDQVQDAVRAHEVWFTGRSCDPRPQDHTLPLRPMGRLIFPQAGDNKNGKVVPVVLNAAEMHLLTRSLA</sequence>
<dbReference type="Pfam" id="PF01302">
    <property type="entry name" value="CAP_GLY"/>
    <property type="match status" value="1"/>
</dbReference>
<proteinExistence type="predicted"/>
<dbReference type="Gene3D" id="2.30.30.190">
    <property type="entry name" value="CAP Gly-rich-like domain"/>
    <property type="match status" value="1"/>
</dbReference>
<gene>
    <name evidence="4" type="ORF">Ae201684_005805</name>
</gene>
<evidence type="ECO:0000313" key="4">
    <source>
        <dbReference type="EMBL" id="KAF0738369.1"/>
    </source>
</evidence>
<dbReference type="EMBL" id="VJMJ01000076">
    <property type="protein sequence ID" value="KAF0738369.1"/>
    <property type="molecule type" value="Genomic_DNA"/>
</dbReference>
<feature type="coiled-coil region" evidence="1">
    <location>
        <begin position="282"/>
        <end position="320"/>
    </location>
</feature>
<feature type="compositionally biased region" description="Acidic residues" evidence="2">
    <location>
        <begin position="229"/>
        <end position="241"/>
    </location>
</feature>
<evidence type="ECO:0000256" key="2">
    <source>
        <dbReference type="SAM" id="MobiDB-lite"/>
    </source>
</evidence>
<dbReference type="AlphaFoldDB" id="A0A6G0XE17"/>
<dbReference type="PANTHER" id="PTHR18916:SF93">
    <property type="entry name" value="RESTIN HOMOLOG"/>
    <property type="match status" value="1"/>
</dbReference>
<protein>
    <recommendedName>
        <fullName evidence="3">CAP-Gly domain-containing protein</fullName>
    </recommendedName>
</protein>
<feature type="coiled-coil region" evidence="1">
    <location>
        <begin position="474"/>
        <end position="596"/>
    </location>
</feature>
<dbReference type="Proteomes" id="UP000481153">
    <property type="component" value="Unassembled WGS sequence"/>
</dbReference>
<feature type="compositionally biased region" description="Low complexity" evidence="2">
    <location>
        <begin position="90"/>
        <end position="125"/>
    </location>
</feature>
<reference evidence="4 5" key="1">
    <citation type="submission" date="2019-07" db="EMBL/GenBank/DDBJ databases">
        <title>Genomics analysis of Aphanomyces spp. identifies a new class of oomycete effector associated with host adaptation.</title>
        <authorList>
            <person name="Gaulin E."/>
        </authorList>
    </citation>
    <scope>NUCLEOTIDE SEQUENCE [LARGE SCALE GENOMIC DNA]</scope>
    <source>
        <strain evidence="4 5">ATCC 201684</strain>
    </source>
</reference>